<organism evidence="9 10">
    <name type="scientific">Aromatoleum toluvorans</name>
    <dbReference type="NCBI Taxonomy" id="92002"/>
    <lineage>
        <taxon>Bacteria</taxon>
        <taxon>Pseudomonadati</taxon>
        <taxon>Pseudomonadota</taxon>
        <taxon>Betaproteobacteria</taxon>
        <taxon>Rhodocyclales</taxon>
        <taxon>Rhodocyclaceae</taxon>
        <taxon>Aromatoleum</taxon>
    </lineage>
</organism>
<evidence type="ECO:0000256" key="4">
    <source>
        <dbReference type="ARBA" id="ARBA00013043"/>
    </source>
</evidence>
<protein>
    <recommendedName>
        <fullName evidence="4">dihydroneopterin aldolase</fullName>
        <ecNumber evidence="4">4.1.2.25</ecNumber>
    </recommendedName>
    <alternativeName>
        <fullName evidence="7">7,8-dihydroneopterin aldolase</fullName>
    </alternativeName>
</protein>
<comment type="similarity">
    <text evidence="3">Belongs to the DHNA family.</text>
</comment>
<evidence type="ECO:0000256" key="7">
    <source>
        <dbReference type="ARBA" id="ARBA00032903"/>
    </source>
</evidence>
<dbReference type="EC" id="4.1.2.25" evidence="4"/>
<accession>A0ABX1Q0R3</accession>
<dbReference type="PANTHER" id="PTHR42844">
    <property type="entry name" value="DIHYDRONEOPTERIN ALDOLASE 1-RELATED"/>
    <property type="match status" value="1"/>
</dbReference>
<evidence type="ECO:0000256" key="1">
    <source>
        <dbReference type="ARBA" id="ARBA00001353"/>
    </source>
</evidence>
<sequence length="130" mass="14517">MNQIFIDDIHADAQVGIYPHELVGSQPVSITLRLGIGGRAARSDRIEDTIDYAELVGRLRGYLAERRFALLEHLADSLAGVIFEEFRPSWISLSVHKPQVLEGVGRVGVMIERQYDEYVAQAPFPLQQAA</sequence>
<gene>
    <name evidence="9" type="ORF">GPA22_10300</name>
</gene>
<evidence type="ECO:0000256" key="3">
    <source>
        <dbReference type="ARBA" id="ARBA00005708"/>
    </source>
</evidence>
<dbReference type="InterPro" id="IPR043133">
    <property type="entry name" value="GTP-CH-I_C/QueF"/>
</dbReference>
<keyword evidence="10" id="KW-1185">Reference proteome</keyword>
<dbReference type="NCBIfam" id="TIGR00526">
    <property type="entry name" value="folB_dom"/>
    <property type="match status" value="1"/>
</dbReference>
<dbReference type="EMBL" id="WTVN01000013">
    <property type="protein sequence ID" value="NMG44120.1"/>
    <property type="molecule type" value="Genomic_DNA"/>
</dbReference>
<evidence type="ECO:0000259" key="8">
    <source>
        <dbReference type="SMART" id="SM00905"/>
    </source>
</evidence>
<dbReference type="RefSeq" id="WP_169255988.1">
    <property type="nucleotide sequence ID" value="NZ_WTVN01000013.1"/>
</dbReference>
<comment type="pathway">
    <text evidence="2">Cofactor biosynthesis; tetrahydrofolate biosynthesis; 2-amino-4-hydroxy-6-hydroxymethyl-7,8-dihydropteridine diphosphate from 7,8-dihydroneopterin triphosphate: step 3/4.</text>
</comment>
<comment type="caution">
    <text evidence="9">The sequence shown here is derived from an EMBL/GenBank/DDBJ whole genome shotgun (WGS) entry which is preliminary data.</text>
</comment>
<dbReference type="SMART" id="SM00905">
    <property type="entry name" value="FolB"/>
    <property type="match status" value="1"/>
</dbReference>
<evidence type="ECO:0000256" key="6">
    <source>
        <dbReference type="ARBA" id="ARBA00023239"/>
    </source>
</evidence>
<evidence type="ECO:0000256" key="5">
    <source>
        <dbReference type="ARBA" id="ARBA00022909"/>
    </source>
</evidence>
<keyword evidence="6" id="KW-0456">Lyase</keyword>
<name>A0ABX1Q0R3_9RHOO</name>
<dbReference type="SUPFAM" id="SSF55620">
    <property type="entry name" value="Tetrahydrobiopterin biosynthesis enzymes-like"/>
    <property type="match status" value="1"/>
</dbReference>
<evidence type="ECO:0000313" key="10">
    <source>
        <dbReference type="Proteomes" id="UP000623795"/>
    </source>
</evidence>
<evidence type="ECO:0000313" key="9">
    <source>
        <dbReference type="EMBL" id="NMG44120.1"/>
    </source>
</evidence>
<proteinExistence type="inferred from homology"/>
<dbReference type="Pfam" id="PF02152">
    <property type="entry name" value="FolB"/>
    <property type="match status" value="1"/>
</dbReference>
<dbReference type="Gene3D" id="3.30.1130.10">
    <property type="match status" value="1"/>
</dbReference>
<feature type="domain" description="Dihydroneopterin aldolase/epimerase" evidence="8">
    <location>
        <begin position="4"/>
        <end position="113"/>
    </location>
</feature>
<dbReference type="InterPro" id="IPR006156">
    <property type="entry name" value="Dihydroneopterin_aldolase"/>
</dbReference>
<dbReference type="Proteomes" id="UP000623795">
    <property type="component" value="Unassembled WGS sequence"/>
</dbReference>
<comment type="catalytic activity">
    <reaction evidence="1">
        <text>7,8-dihydroneopterin = 6-hydroxymethyl-7,8-dihydropterin + glycolaldehyde</text>
        <dbReference type="Rhea" id="RHEA:10540"/>
        <dbReference type="ChEBI" id="CHEBI:17001"/>
        <dbReference type="ChEBI" id="CHEBI:17071"/>
        <dbReference type="ChEBI" id="CHEBI:44841"/>
        <dbReference type="EC" id="4.1.2.25"/>
    </reaction>
</comment>
<evidence type="ECO:0000256" key="2">
    <source>
        <dbReference type="ARBA" id="ARBA00005013"/>
    </source>
</evidence>
<keyword evidence="5" id="KW-0289">Folate biosynthesis</keyword>
<dbReference type="InterPro" id="IPR006157">
    <property type="entry name" value="FolB_dom"/>
</dbReference>
<reference evidence="9 10" key="1">
    <citation type="submission" date="2019-12" db="EMBL/GenBank/DDBJ databases">
        <title>Comparative genomics gives insights into the taxonomy of the Azoarcus-Aromatoleum group and reveals separate origins of nif in the plant-associated Azoarcus and non-plant-associated Aromatoleum sub-groups.</title>
        <authorList>
            <person name="Lafos M."/>
            <person name="Maluk M."/>
            <person name="Batista M."/>
            <person name="Junghare M."/>
            <person name="Carmona M."/>
            <person name="Faoro H."/>
            <person name="Cruz L.M."/>
            <person name="Battistoni F."/>
            <person name="De Souza E."/>
            <person name="Pedrosa F."/>
            <person name="Chen W.-M."/>
            <person name="Poole P.S."/>
            <person name="Dixon R.A."/>
            <person name="James E.K."/>
        </authorList>
    </citation>
    <scope>NUCLEOTIDE SEQUENCE [LARGE SCALE GENOMIC DNA]</scope>
    <source>
        <strain evidence="9 10">Td21</strain>
    </source>
</reference>
<dbReference type="PANTHER" id="PTHR42844:SF1">
    <property type="entry name" value="DIHYDRONEOPTERIN ALDOLASE 1-RELATED"/>
    <property type="match status" value="1"/>
</dbReference>